<dbReference type="Proteomes" id="UP000008021">
    <property type="component" value="Chromosome 9"/>
</dbReference>
<feature type="compositionally biased region" description="Polar residues" evidence="1">
    <location>
        <begin position="24"/>
        <end position="42"/>
    </location>
</feature>
<organism evidence="2">
    <name type="scientific">Oryza meridionalis</name>
    <dbReference type="NCBI Taxonomy" id="40149"/>
    <lineage>
        <taxon>Eukaryota</taxon>
        <taxon>Viridiplantae</taxon>
        <taxon>Streptophyta</taxon>
        <taxon>Embryophyta</taxon>
        <taxon>Tracheophyta</taxon>
        <taxon>Spermatophyta</taxon>
        <taxon>Magnoliopsida</taxon>
        <taxon>Liliopsida</taxon>
        <taxon>Poales</taxon>
        <taxon>Poaceae</taxon>
        <taxon>BOP clade</taxon>
        <taxon>Oryzoideae</taxon>
        <taxon>Oryzeae</taxon>
        <taxon>Oryzinae</taxon>
        <taxon>Oryza</taxon>
    </lineage>
</organism>
<feature type="region of interest" description="Disordered" evidence="1">
    <location>
        <begin position="22"/>
        <end position="44"/>
    </location>
</feature>
<keyword evidence="3" id="KW-1185">Reference proteome</keyword>
<evidence type="ECO:0000256" key="1">
    <source>
        <dbReference type="SAM" id="MobiDB-lite"/>
    </source>
</evidence>
<evidence type="ECO:0000313" key="2">
    <source>
        <dbReference type="EnsemblPlants" id="OMERI09G10730.1"/>
    </source>
</evidence>
<sequence>MVNNQPAFEAIKQLRVHADDKAKQSNNEEFTLTTKQSNQTAGASGKAAVEEVVGDVVPITLGGLGADGGLRRGLVVDELVPELRLELLAARLADVLRRTQQAPSTTGRSWSFTSVRFWRHAYRALSRANASTATRRRSPLSACVCAAVLAAVRISATPPSSPPPPAPVRMCARRRRHFVSPACRRARQRREREGGKGATEKREMNSERGYDRWVPHFFINRVLTGLPRVRHC</sequence>
<name>A0A0E0ET79_9ORYZ</name>
<protein>
    <submittedName>
        <fullName evidence="2">Uncharacterized protein</fullName>
    </submittedName>
</protein>
<accession>A0A0E0ET79</accession>
<evidence type="ECO:0000313" key="3">
    <source>
        <dbReference type="Proteomes" id="UP000008021"/>
    </source>
</evidence>
<dbReference type="EnsemblPlants" id="OMERI09G10730.1">
    <property type="protein sequence ID" value="OMERI09G10730.1"/>
    <property type="gene ID" value="OMERI09G10730"/>
</dbReference>
<dbReference type="Gramene" id="OMERI09G10730.1">
    <property type="protein sequence ID" value="OMERI09G10730.1"/>
    <property type="gene ID" value="OMERI09G10730"/>
</dbReference>
<feature type="region of interest" description="Disordered" evidence="1">
    <location>
        <begin position="182"/>
        <end position="205"/>
    </location>
</feature>
<reference evidence="2" key="1">
    <citation type="submission" date="2015-04" db="UniProtKB">
        <authorList>
            <consortium name="EnsemblPlants"/>
        </authorList>
    </citation>
    <scope>IDENTIFICATION</scope>
</reference>
<dbReference type="HOGENOM" id="CLU_1196511_0_0_1"/>
<reference evidence="2" key="2">
    <citation type="submission" date="2018-05" db="EMBL/GenBank/DDBJ databases">
        <title>OmerRS3 (Oryza meridionalis Reference Sequence Version 3).</title>
        <authorList>
            <person name="Zhang J."/>
            <person name="Kudrna D."/>
            <person name="Lee S."/>
            <person name="Talag J."/>
            <person name="Welchert J."/>
            <person name="Wing R.A."/>
        </authorList>
    </citation>
    <scope>NUCLEOTIDE SEQUENCE [LARGE SCALE GENOMIC DNA]</scope>
    <source>
        <strain evidence="2">cv. OR44</strain>
    </source>
</reference>
<proteinExistence type="predicted"/>
<dbReference type="AlphaFoldDB" id="A0A0E0ET79"/>
<feature type="compositionally biased region" description="Basic and acidic residues" evidence="1">
    <location>
        <begin position="190"/>
        <end position="205"/>
    </location>
</feature>